<dbReference type="InterPro" id="IPR011032">
    <property type="entry name" value="GroES-like_sf"/>
</dbReference>
<dbReference type="GO" id="GO:0016651">
    <property type="term" value="F:oxidoreductase activity, acting on NAD(P)H"/>
    <property type="evidence" value="ECO:0007669"/>
    <property type="project" value="InterPro"/>
</dbReference>
<dbReference type="Pfam" id="PF08240">
    <property type="entry name" value="ADH_N"/>
    <property type="match status" value="1"/>
</dbReference>
<reference evidence="4" key="1">
    <citation type="submission" date="2022-10" db="EMBL/GenBank/DDBJ databases">
        <title>Culturing micro-colonial fungi from biological soil crusts in the Mojave desert and describing Neophaeococcomyces mojavensis, and introducing the new genera and species Taxawa tesnikishii.</title>
        <authorList>
            <person name="Kurbessoian T."/>
            <person name="Stajich J.E."/>
        </authorList>
    </citation>
    <scope>NUCLEOTIDE SEQUENCE</scope>
    <source>
        <strain evidence="4">TK_41</strain>
    </source>
</reference>
<dbReference type="PANTHER" id="PTHR45348:SF2">
    <property type="entry name" value="ZINC-TYPE ALCOHOL DEHYDROGENASE-LIKE PROTEIN C2E1P3.01"/>
    <property type="match status" value="1"/>
</dbReference>
<evidence type="ECO:0000256" key="2">
    <source>
        <dbReference type="ARBA" id="ARBA00023002"/>
    </source>
</evidence>
<proteinExistence type="inferred from homology"/>
<dbReference type="SMART" id="SM00829">
    <property type="entry name" value="PKS_ER"/>
    <property type="match status" value="1"/>
</dbReference>
<dbReference type="CDD" id="cd08249">
    <property type="entry name" value="enoyl_reductase_like"/>
    <property type="match status" value="1"/>
</dbReference>
<dbReference type="PANTHER" id="PTHR45348">
    <property type="entry name" value="HYPOTHETICAL OXIDOREDUCTASE (EUROFUNG)"/>
    <property type="match status" value="1"/>
</dbReference>
<dbReference type="SUPFAM" id="SSF51735">
    <property type="entry name" value="NAD(P)-binding Rossmann-fold domains"/>
    <property type="match status" value="1"/>
</dbReference>
<dbReference type="Gene3D" id="3.90.180.10">
    <property type="entry name" value="Medium-chain alcohol dehydrogenases, catalytic domain"/>
    <property type="match status" value="1"/>
</dbReference>
<dbReference type="InterPro" id="IPR047122">
    <property type="entry name" value="Trans-enoyl_RdTase-like"/>
</dbReference>
<keyword evidence="5" id="KW-1185">Reference proteome</keyword>
<evidence type="ECO:0000256" key="1">
    <source>
        <dbReference type="ARBA" id="ARBA00008072"/>
    </source>
</evidence>
<dbReference type="InterPro" id="IPR036291">
    <property type="entry name" value="NAD(P)-bd_dom_sf"/>
</dbReference>
<dbReference type="InterPro" id="IPR020843">
    <property type="entry name" value="ER"/>
</dbReference>
<dbReference type="SUPFAM" id="SSF50129">
    <property type="entry name" value="GroES-like"/>
    <property type="match status" value="1"/>
</dbReference>
<dbReference type="AlphaFoldDB" id="A0AA38X263"/>
<accession>A0AA38X263</accession>
<gene>
    <name evidence="4" type="ORF">H2200_009954</name>
</gene>
<keyword evidence="2" id="KW-0560">Oxidoreductase</keyword>
<organism evidence="4 5">
    <name type="scientific">Cladophialophora chaetospira</name>
    <dbReference type="NCBI Taxonomy" id="386627"/>
    <lineage>
        <taxon>Eukaryota</taxon>
        <taxon>Fungi</taxon>
        <taxon>Dikarya</taxon>
        <taxon>Ascomycota</taxon>
        <taxon>Pezizomycotina</taxon>
        <taxon>Eurotiomycetes</taxon>
        <taxon>Chaetothyriomycetidae</taxon>
        <taxon>Chaetothyriales</taxon>
        <taxon>Herpotrichiellaceae</taxon>
        <taxon>Cladophialophora</taxon>
    </lineage>
</organism>
<name>A0AA38X263_9EURO</name>
<sequence length="387" mass="41555">MSNKITNHAAYLTKAKAHPLEVLEAPLTALEPNAIRVRVHGLAINPIDHILQAQGTSLAFPWLKYPLVLGIDVAGTVVEIGTSVKNFNVGDRVLGECMGTDKVHVDSQSAEAGFQEYSVLREHMSSMIPDTLSFEQACVLPLGLGTAACGLFQKDHLGMELPKPGEVVPKDRTVLIWGGSTSVGTCAIQLAVASGYNVITTCSPKNFEYCRALGAKHCFDYKSTTVVQDVVGALRGKVCIGALAVGANSPLVCMNILSKHDFKSTKNEGTHPARKFVSVVSGPDLVPPTERLATLRTISRFVAFGVSLLYKSWRHSIQWKFVLGTEPARNEVGPAIYNDFLPAALKSGQFRALPEAMVVGHGLEKVQEAMDVLKAGVSAKKVVVTLV</sequence>
<evidence type="ECO:0000259" key="3">
    <source>
        <dbReference type="SMART" id="SM00829"/>
    </source>
</evidence>
<protein>
    <recommendedName>
        <fullName evidence="3">Enoyl reductase (ER) domain-containing protein</fullName>
    </recommendedName>
</protein>
<evidence type="ECO:0000313" key="5">
    <source>
        <dbReference type="Proteomes" id="UP001172673"/>
    </source>
</evidence>
<dbReference type="Pfam" id="PF00107">
    <property type="entry name" value="ADH_zinc_N"/>
    <property type="match status" value="1"/>
</dbReference>
<dbReference type="EMBL" id="JAPDRK010000016">
    <property type="protein sequence ID" value="KAJ9605297.1"/>
    <property type="molecule type" value="Genomic_DNA"/>
</dbReference>
<dbReference type="Gene3D" id="3.40.50.720">
    <property type="entry name" value="NAD(P)-binding Rossmann-like Domain"/>
    <property type="match status" value="1"/>
</dbReference>
<feature type="domain" description="Enoyl reductase (ER)" evidence="3">
    <location>
        <begin position="18"/>
        <end position="384"/>
    </location>
</feature>
<dbReference type="Proteomes" id="UP001172673">
    <property type="component" value="Unassembled WGS sequence"/>
</dbReference>
<evidence type="ECO:0000313" key="4">
    <source>
        <dbReference type="EMBL" id="KAJ9605297.1"/>
    </source>
</evidence>
<comment type="similarity">
    <text evidence="1">Belongs to the zinc-containing alcohol dehydrogenase family.</text>
</comment>
<comment type="caution">
    <text evidence="4">The sequence shown here is derived from an EMBL/GenBank/DDBJ whole genome shotgun (WGS) entry which is preliminary data.</text>
</comment>
<dbReference type="InterPro" id="IPR013149">
    <property type="entry name" value="ADH-like_C"/>
</dbReference>
<dbReference type="InterPro" id="IPR013154">
    <property type="entry name" value="ADH-like_N"/>
</dbReference>